<evidence type="ECO:0000313" key="6">
    <source>
        <dbReference type="EMBL" id="WCE46513.1"/>
    </source>
</evidence>
<proteinExistence type="inferred from homology"/>
<evidence type="ECO:0000313" key="7">
    <source>
        <dbReference type="Proteomes" id="UP001211044"/>
    </source>
</evidence>
<dbReference type="FunFam" id="2.160.10.10:FF:000025">
    <property type="entry name" value="Hexapeptide-repeat containing-acetyltransferase"/>
    <property type="match status" value="1"/>
</dbReference>
<protein>
    <submittedName>
        <fullName evidence="6">Sugar O-acetyltransferase</fullName>
    </submittedName>
</protein>
<dbReference type="CDD" id="cd03357">
    <property type="entry name" value="LbH_MAT_GAT"/>
    <property type="match status" value="1"/>
</dbReference>
<keyword evidence="2" id="KW-0808">Transferase</keyword>
<keyword evidence="3" id="KW-0677">Repeat</keyword>
<dbReference type="Proteomes" id="UP001211044">
    <property type="component" value="Chromosome"/>
</dbReference>
<dbReference type="SMART" id="SM01266">
    <property type="entry name" value="Mac"/>
    <property type="match status" value="1"/>
</dbReference>
<dbReference type="SUPFAM" id="SSF51161">
    <property type="entry name" value="Trimeric LpxA-like enzymes"/>
    <property type="match status" value="1"/>
</dbReference>
<dbReference type="GO" id="GO:0008374">
    <property type="term" value="F:O-acyltransferase activity"/>
    <property type="evidence" value="ECO:0007669"/>
    <property type="project" value="TreeGrafter"/>
</dbReference>
<evidence type="ECO:0000256" key="2">
    <source>
        <dbReference type="ARBA" id="ARBA00022679"/>
    </source>
</evidence>
<dbReference type="PANTHER" id="PTHR23416:SF23">
    <property type="entry name" value="ACETYLTRANSFERASE C18B11.09C-RELATED"/>
    <property type="match status" value="1"/>
</dbReference>
<dbReference type="InterPro" id="IPR018357">
    <property type="entry name" value="Hexapep_transf_CS"/>
</dbReference>
<evidence type="ECO:0000259" key="5">
    <source>
        <dbReference type="SMART" id="SM01266"/>
    </source>
</evidence>
<evidence type="ECO:0000256" key="4">
    <source>
        <dbReference type="ARBA" id="ARBA00023315"/>
    </source>
</evidence>
<comment type="similarity">
    <text evidence="1">Belongs to the transferase hexapeptide repeat family.</text>
</comment>
<feature type="domain" description="Maltose/galactoside acetyltransferase" evidence="5">
    <location>
        <begin position="4"/>
        <end position="59"/>
    </location>
</feature>
<dbReference type="Pfam" id="PF00132">
    <property type="entry name" value="Hexapep"/>
    <property type="match status" value="1"/>
</dbReference>
<dbReference type="Pfam" id="PF14602">
    <property type="entry name" value="Hexapep_2"/>
    <property type="match status" value="1"/>
</dbReference>
<evidence type="ECO:0000256" key="1">
    <source>
        <dbReference type="ARBA" id="ARBA00007274"/>
    </source>
</evidence>
<accession>A0AB38XQG3</accession>
<dbReference type="AlphaFoldDB" id="A0AB38XQG3"/>
<dbReference type="PROSITE" id="PS00101">
    <property type="entry name" value="HEXAPEP_TRANSFERASES"/>
    <property type="match status" value="1"/>
</dbReference>
<keyword evidence="4" id="KW-0012">Acyltransferase</keyword>
<name>A0AB38XQG3_9ACTO</name>
<dbReference type="GO" id="GO:0005829">
    <property type="term" value="C:cytosol"/>
    <property type="evidence" value="ECO:0007669"/>
    <property type="project" value="TreeGrafter"/>
</dbReference>
<dbReference type="GO" id="GO:0016407">
    <property type="term" value="F:acetyltransferase activity"/>
    <property type="evidence" value="ECO:0007669"/>
    <property type="project" value="InterPro"/>
</dbReference>
<sequence length="194" mass="21225">MSEYEKMLAGQYYDANYDSEILRLRQRADELCFQLNSLPPSRQQERLDVLARLFPTLGERATILSPVFADYGTLTKIGNDVFVNHNAYFMDGGGITIGNHCFIGPDCGFYTADHARLPEDRNRGIEKASPITIGDNVWLGAKVCVLPGVTIGAGAIVGAGSVVTRDIPEGVIAAVNPARVIRRVTQEDALEERP</sequence>
<organism evidence="6 7">
    <name type="scientific">Winkia neuii subsp. anitrata</name>
    <dbReference type="NCBI Taxonomy" id="29318"/>
    <lineage>
        <taxon>Bacteria</taxon>
        <taxon>Bacillati</taxon>
        <taxon>Actinomycetota</taxon>
        <taxon>Actinomycetes</taxon>
        <taxon>Actinomycetales</taxon>
        <taxon>Actinomycetaceae</taxon>
        <taxon>Winkia</taxon>
    </lineage>
</organism>
<reference evidence="6" key="1">
    <citation type="submission" date="2023-01" db="EMBL/GenBank/DDBJ databases">
        <title>Comparative Genomic Analysis of the Clinically-Derived Winkia Strain NY0527 Provides Evidence into the Taxonomic Reassignment of Winkia neuii and Characterizes Their Virulence Traits.</title>
        <authorList>
            <person name="Cai X."/>
            <person name="Peng Y."/>
            <person name="Li M."/>
            <person name="Qiu Y."/>
            <person name="Wang Y."/>
            <person name="Xu L."/>
            <person name="Hou Q."/>
        </authorList>
    </citation>
    <scope>NUCLEOTIDE SEQUENCE</scope>
    <source>
        <strain evidence="6">NY0527</strain>
    </source>
</reference>
<evidence type="ECO:0000256" key="3">
    <source>
        <dbReference type="ARBA" id="ARBA00022737"/>
    </source>
</evidence>
<dbReference type="InterPro" id="IPR001451">
    <property type="entry name" value="Hexapep"/>
</dbReference>
<gene>
    <name evidence="6" type="ORF">PIG85_02375</name>
</gene>
<dbReference type="InterPro" id="IPR011004">
    <property type="entry name" value="Trimer_LpxA-like_sf"/>
</dbReference>
<dbReference type="KEGG" id="wne:PIG85_02375"/>
<dbReference type="Pfam" id="PF12464">
    <property type="entry name" value="Mac"/>
    <property type="match status" value="1"/>
</dbReference>
<dbReference type="Gene3D" id="2.160.10.10">
    <property type="entry name" value="Hexapeptide repeat proteins"/>
    <property type="match status" value="1"/>
</dbReference>
<dbReference type="EMBL" id="CP116394">
    <property type="protein sequence ID" value="WCE46513.1"/>
    <property type="molecule type" value="Genomic_DNA"/>
</dbReference>
<dbReference type="InterPro" id="IPR051159">
    <property type="entry name" value="Hexapeptide_acetyltransf"/>
</dbReference>
<dbReference type="InterPro" id="IPR024688">
    <property type="entry name" value="Mac_dom"/>
</dbReference>
<dbReference type="PANTHER" id="PTHR23416">
    <property type="entry name" value="SIALIC ACID SYNTHASE-RELATED"/>
    <property type="match status" value="1"/>
</dbReference>
<dbReference type="RefSeq" id="WP_048707790.1">
    <property type="nucleotide sequence ID" value="NZ_CP116394.1"/>
</dbReference>